<reference evidence="2 3" key="1">
    <citation type="submission" date="2023-09" db="EMBL/GenBank/DDBJ databases">
        <title>Nesidiocoris tenuis whole genome shotgun sequence.</title>
        <authorList>
            <person name="Shibata T."/>
            <person name="Shimoda M."/>
            <person name="Kobayashi T."/>
            <person name="Uehara T."/>
        </authorList>
    </citation>
    <scope>NUCLEOTIDE SEQUENCE [LARGE SCALE GENOMIC DNA]</scope>
    <source>
        <strain evidence="2 3">Japan</strain>
    </source>
</reference>
<feature type="compositionally biased region" description="Pro residues" evidence="1">
    <location>
        <begin position="206"/>
        <end position="219"/>
    </location>
</feature>
<feature type="region of interest" description="Disordered" evidence="1">
    <location>
        <begin position="52"/>
        <end position="77"/>
    </location>
</feature>
<dbReference type="EMBL" id="AP028917">
    <property type="protein sequence ID" value="BES98827.1"/>
    <property type="molecule type" value="Genomic_DNA"/>
</dbReference>
<gene>
    <name evidence="2" type="ORF">NTJ_11643</name>
</gene>
<proteinExistence type="predicted"/>
<evidence type="ECO:0000256" key="1">
    <source>
        <dbReference type="SAM" id="MobiDB-lite"/>
    </source>
</evidence>
<sequence>MAARADEEALELIRVLTQIRTIASPEEFGFLCSRLRREMQAYLHARDMRREVSAPPISGTQDAVPLGNTRPPGNPSQRTSLIEWKLELEGDDLLLEGKARDGRRITAGRVMKYIAPNVFTSTGVYAVSSGTTFTTSDAPSPSHTIGERWPGLGDKFMTSQRWWRGRSWRPVPVPTWRTAVQNCRKTNKKRTERWRAPVADRTPSPVRRPPAPPIAPSAPIPSRCAWPKVTAMMNSDFKVMEERIVAEIPT</sequence>
<evidence type="ECO:0000313" key="3">
    <source>
        <dbReference type="Proteomes" id="UP001307889"/>
    </source>
</evidence>
<feature type="region of interest" description="Disordered" evidence="1">
    <location>
        <begin position="186"/>
        <end position="219"/>
    </location>
</feature>
<keyword evidence="3" id="KW-1185">Reference proteome</keyword>
<protein>
    <submittedName>
        <fullName evidence="2">Uncharacterized protein</fullName>
    </submittedName>
</protein>
<evidence type="ECO:0000313" key="2">
    <source>
        <dbReference type="EMBL" id="BES98827.1"/>
    </source>
</evidence>
<name>A0ABN7B7T0_9HEMI</name>
<organism evidence="2 3">
    <name type="scientific">Nesidiocoris tenuis</name>
    <dbReference type="NCBI Taxonomy" id="355587"/>
    <lineage>
        <taxon>Eukaryota</taxon>
        <taxon>Metazoa</taxon>
        <taxon>Ecdysozoa</taxon>
        <taxon>Arthropoda</taxon>
        <taxon>Hexapoda</taxon>
        <taxon>Insecta</taxon>
        <taxon>Pterygota</taxon>
        <taxon>Neoptera</taxon>
        <taxon>Paraneoptera</taxon>
        <taxon>Hemiptera</taxon>
        <taxon>Heteroptera</taxon>
        <taxon>Panheteroptera</taxon>
        <taxon>Cimicomorpha</taxon>
        <taxon>Miridae</taxon>
        <taxon>Dicyphina</taxon>
        <taxon>Nesidiocoris</taxon>
    </lineage>
</organism>
<dbReference type="Proteomes" id="UP001307889">
    <property type="component" value="Chromosome 9"/>
</dbReference>
<accession>A0ABN7B7T0</accession>